<dbReference type="STRING" id="74649.A0A2P6RS26"/>
<keyword evidence="4" id="KW-0812">Transmembrane</keyword>
<dbReference type="InterPro" id="IPR002938">
    <property type="entry name" value="FAD-bd"/>
</dbReference>
<organism evidence="6 7">
    <name type="scientific">Rosa chinensis</name>
    <name type="common">China rose</name>
    <dbReference type="NCBI Taxonomy" id="74649"/>
    <lineage>
        <taxon>Eukaryota</taxon>
        <taxon>Viridiplantae</taxon>
        <taxon>Streptophyta</taxon>
        <taxon>Embryophyta</taxon>
        <taxon>Tracheophyta</taxon>
        <taxon>Spermatophyta</taxon>
        <taxon>Magnoliopsida</taxon>
        <taxon>eudicotyledons</taxon>
        <taxon>Gunneridae</taxon>
        <taxon>Pentapetalae</taxon>
        <taxon>rosids</taxon>
        <taxon>fabids</taxon>
        <taxon>Rosales</taxon>
        <taxon>Rosaceae</taxon>
        <taxon>Rosoideae</taxon>
        <taxon>Rosoideae incertae sedis</taxon>
        <taxon>Rosa</taxon>
    </lineage>
</organism>
<comment type="similarity">
    <text evidence="3">Belongs to the 3-hydroxybenzoate 6-hydroxylase family.</text>
</comment>
<evidence type="ECO:0000313" key="7">
    <source>
        <dbReference type="Proteomes" id="UP000238479"/>
    </source>
</evidence>
<evidence type="ECO:0000256" key="4">
    <source>
        <dbReference type="SAM" id="Phobius"/>
    </source>
</evidence>
<dbReference type="Gene3D" id="3.50.50.60">
    <property type="entry name" value="FAD/NAD(P)-binding domain"/>
    <property type="match status" value="1"/>
</dbReference>
<evidence type="ECO:0000313" key="6">
    <source>
        <dbReference type="EMBL" id="PRQ49236.1"/>
    </source>
</evidence>
<gene>
    <name evidence="6" type="ORF">RchiOBHm_Chr2g0119671</name>
</gene>
<keyword evidence="4" id="KW-1133">Transmembrane helix</keyword>
<reference evidence="6 7" key="1">
    <citation type="journal article" date="2018" name="Nat. Genet.">
        <title>The Rosa genome provides new insights in the design of modern roses.</title>
        <authorList>
            <person name="Bendahmane M."/>
        </authorList>
    </citation>
    <scope>NUCLEOTIDE SEQUENCE [LARGE SCALE GENOMIC DNA]</scope>
    <source>
        <strain evidence="7">cv. Old Blush</strain>
    </source>
</reference>
<feature type="transmembrane region" description="Helical" evidence="4">
    <location>
        <begin position="45"/>
        <end position="67"/>
    </location>
</feature>
<keyword evidence="4" id="KW-0472">Membrane</keyword>
<dbReference type="AlphaFoldDB" id="A0A2P6RS26"/>
<keyword evidence="7" id="KW-1185">Reference proteome</keyword>
<dbReference type="PANTHER" id="PTHR45934">
    <property type="entry name" value="FAD/NAD(P)-BINDING OXIDOREDUCTASE FAMILY PROTEIN"/>
    <property type="match status" value="1"/>
</dbReference>
<dbReference type="PANTHER" id="PTHR45934:SF1">
    <property type="entry name" value="OS04G0423100 PROTEIN"/>
    <property type="match status" value="1"/>
</dbReference>
<evidence type="ECO:0000256" key="3">
    <source>
        <dbReference type="ARBA" id="ARBA00024018"/>
    </source>
</evidence>
<dbReference type="Gramene" id="PRQ49236">
    <property type="protein sequence ID" value="PRQ49236"/>
    <property type="gene ID" value="RchiOBHm_Chr2g0119671"/>
</dbReference>
<proteinExistence type="inferred from homology"/>
<dbReference type="SUPFAM" id="SSF51905">
    <property type="entry name" value="FAD/NAD(P)-binding domain"/>
    <property type="match status" value="1"/>
</dbReference>
<dbReference type="InterPro" id="IPR036188">
    <property type="entry name" value="FAD/NAD-bd_sf"/>
</dbReference>
<evidence type="ECO:0000256" key="1">
    <source>
        <dbReference type="ARBA" id="ARBA00023002"/>
    </source>
</evidence>
<name>A0A2P6RS26_ROSCH</name>
<evidence type="ECO:0000256" key="2">
    <source>
        <dbReference type="ARBA" id="ARBA00023033"/>
    </source>
</evidence>
<accession>A0A2P6RS26</accession>
<sequence>MTRDSACQTWIRMRTAKTVERKREILVSGIRVHQSEHFGDFSLKLGVRLALFCFWAWAHVLICINIFKSKFAVVPVGPRCLHRKALLKALADKLTIHSVRFSSKISAIDTQQHEGSSLAIVHLENGTIIKTKISMACVFGNLSKQNVTVAGDAMHPMTPDLAQGGGSALEDAVVLGRHIGQSFVQNGRVLVPKEMAVAIDKYVQERRWHVRCFVDCGILHIGMGATRRVWLG</sequence>
<protein>
    <submittedName>
        <fullName evidence="6">Putative zeaxanthin epoxidase</fullName>
        <ecNumber evidence="6">1.14.15.21</ecNumber>
    </submittedName>
</protein>
<dbReference type="GO" id="GO:0052662">
    <property type="term" value="F:zeaxanthin epoxidase activity"/>
    <property type="evidence" value="ECO:0007669"/>
    <property type="project" value="UniProtKB-EC"/>
</dbReference>
<evidence type="ECO:0000259" key="5">
    <source>
        <dbReference type="Pfam" id="PF01494"/>
    </source>
</evidence>
<dbReference type="Pfam" id="PF01494">
    <property type="entry name" value="FAD_binding_3"/>
    <property type="match status" value="1"/>
</dbReference>
<comment type="caution">
    <text evidence="6">The sequence shown here is derived from an EMBL/GenBank/DDBJ whole genome shotgun (WGS) entry which is preliminary data.</text>
</comment>
<dbReference type="EMBL" id="PDCK01000040">
    <property type="protein sequence ID" value="PRQ49236.1"/>
    <property type="molecule type" value="Genomic_DNA"/>
</dbReference>
<dbReference type="EC" id="1.14.15.21" evidence="6"/>
<dbReference type="GO" id="GO:0071949">
    <property type="term" value="F:FAD binding"/>
    <property type="evidence" value="ECO:0007669"/>
    <property type="project" value="InterPro"/>
</dbReference>
<dbReference type="InterPro" id="IPR044560">
    <property type="entry name" value="MOase"/>
</dbReference>
<keyword evidence="1 6" id="KW-0560">Oxidoreductase</keyword>
<dbReference type="Proteomes" id="UP000238479">
    <property type="component" value="Chromosome 2"/>
</dbReference>
<keyword evidence="2" id="KW-0503">Monooxygenase</keyword>
<feature type="domain" description="FAD-binding" evidence="5">
    <location>
        <begin position="72"/>
        <end position="182"/>
    </location>
</feature>